<protein>
    <submittedName>
        <fullName evidence="1">Uncharacterized protein</fullName>
    </submittedName>
</protein>
<comment type="caution">
    <text evidence="1">The sequence shown here is derived from an EMBL/GenBank/DDBJ whole genome shotgun (WGS) entry which is preliminary data.</text>
</comment>
<dbReference type="Proteomes" id="UP000245375">
    <property type="component" value="Unassembled WGS sequence"/>
</dbReference>
<organism evidence="1 2">
    <name type="scientific">Algibacter marinivivus</name>
    <dbReference type="NCBI Taxonomy" id="2100723"/>
    <lineage>
        <taxon>Bacteria</taxon>
        <taxon>Pseudomonadati</taxon>
        <taxon>Bacteroidota</taxon>
        <taxon>Flavobacteriia</taxon>
        <taxon>Flavobacteriales</taxon>
        <taxon>Flavobacteriaceae</taxon>
        <taxon>Algibacter</taxon>
    </lineage>
</organism>
<sequence>MTGINVTPHDLATTHTLIKDGTISIKGKFTKWKNKHFIDEITITDFSESKKIELVNYCKKTDAIEIHYFKSAPNNSFKQISFPLKNCKLDCVRILVLAYDENETITECISENTTGMGQPDTSKGNIIVGNP</sequence>
<dbReference type="RefSeq" id="WP_109351075.1">
    <property type="nucleotide sequence ID" value="NZ_QFRI01000001.1"/>
</dbReference>
<accession>A0A2U2X5K0</accession>
<reference evidence="2" key="2">
    <citation type="submission" date="2018-05" db="EMBL/GenBank/DDBJ databases">
        <title>Algibacter marinivivus sp. nov., isolated from sample around a algae.</title>
        <authorList>
            <person name="Lu D."/>
        </authorList>
    </citation>
    <scope>NUCLEOTIDE SEQUENCE [LARGE SCALE GENOMIC DNA]</scope>
    <source>
        <strain evidence="2">ZY111</strain>
    </source>
</reference>
<keyword evidence="2" id="KW-1185">Reference proteome</keyword>
<evidence type="ECO:0000313" key="2">
    <source>
        <dbReference type="Proteomes" id="UP000245375"/>
    </source>
</evidence>
<dbReference type="EMBL" id="QFRI01000001">
    <property type="protein sequence ID" value="PWH83051.1"/>
    <property type="molecule type" value="Genomic_DNA"/>
</dbReference>
<gene>
    <name evidence="1" type="ORF">DIS18_00405</name>
</gene>
<reference evidence="1 2" key="1">
    <citation type="submission" date="2018-05" db="EMBL/GenBank/DDBJ databases">
        <title>Algibacter marinivivus sp. nov., isolated from sample around a algae.</title>
        <authorList>
            <person name="Zhong X."/>
        </authorList>
    </citation>
    <scope>NUCLEOTIDE SEQUENCE [LARGE SCALE GENOMIC DNA]</scope>
    <source>
        <strain evidence="1 2">ZY111</strain>
    </source>
</reference>
<evidence type="ECO:0000313" key="1">
    <source>
        <dbReference type="EMBL" id="PWH83051.1"/>
    </source>
</evidence>
<proteinExistence type="predicted"/>
<dbReference type="AlphaFoldDB" id="A0A2U2X5K0"/>
<reference evidence="2" key="3">
    <citation type="submission" date="2018-05" db="EMBL/GenBank/DDBJ databases">
        <authorList>
            <person name="Lu D."/>
        </authorList>
    </citation>
    <scope>NUCLEOTIDE SEQUENCE [LARGE SCALE GENOMIC DNA]</scope>
    <source>
        <strain evidence="2">ZY111</strain>
    </source>
</reference>
<name>A0A2U2X5K0_9FLAO</name>